<evidence type="ECO:0000313" key="2">
    <source>
        <dbReference type="Proteomes" id="UP001306950"/>
    </source>
</evidence>
<protein>
    <submittedName>
        <fullName evidence="1">Uncharacterized protein</fullName>
    </submittedName>
</protein>
<keyword evidence="2" id="KW-1185">Reference proteome</keyword>
<evidence type="ECO:0000313" key="1">
    <source>
        <dbReference type="EMBL" id="MEF2965061.1"/>
    </source>
</evidence>
<sequence length="91" mass="10408">MKLVITDIQLGRAVITAVGEKHQSRVVDMLRSLTYYPSESPFDRDAQKVISNMEKEYVLEVANVLWVEKFDEIPEYIKNYSSVIGEVRGNG</sequence>
<proteinExistence type="predicted"/>
<dbReference type="Proteomes" id="UP001306950">
    <property type="component" value="Unassembled WGS sequence"/>
</dbReference>
<dbReference type="RefSeq" id="WP_331845303.1">
    <property type="nucleotide sequence ID" value="NZ_JAZHPZ010000002.1"/>
</dbReference>
<reference evidence="1 2" key="1">
    <citation type="submission" date="2024-02" db="EMBL/GenBank/DDBJ databases">
        <title>A nitrogen-fixing paenibacillus bacterium.</title>
        <authorList>
            <person name="Zhang W.L."/>
            <person name="Chen S.F."/>
        </authorList>
    </citation>
    <scope>NUCLEOTIDE SEQUENCE [LARGE SCALE GENOMIC DNA]</scope>
    <source>
        <strain evidence="1 2">M1</strain>
    </source>
</reference>
<accession>A0ABU7VMU6</accession>
<name>A0ABU7VMU6_9BACL</name>
<comment type="caution">
    <text evidence="1">The sequence shown here is derived from an EMBL/GenBank/DDBJ whole genome shotgun (WGS) entry which is preliminary data.</text>
</comment>
<organism evidence="1 2">
    <name type="scientific">Paenibacillus haidiansis</name>
    <dbReference type="NCBI Taxonomy" id="1574488"/>
    <lineage>
        <taxon>Bacteria</taxon>
        <taxon>Bacillati</taxon>
        <taxon>Bacillota</taxon>
        <taxon>Bacilli</taxon>
        <taxon>Bacillales</taxon>
        <taxon>Paenibacillaceae</taxon>
        <taxon>Paenibacillus</taxon>
    </lineage>
</organism>
<dbReference type="EMBL" id="JAZHPZ010000002">
    <property type="protein sequence ID" value="MEF2965061.1"/>
    <property type="molecule type" value="Genomic_DNA"/>
</dbReference>
<gene>
    <name evidence="1" type="ORF">V3851_04390</name>
</gene>